<dbReference type="SUPFAM" id="SSF55469">
    <property type="entry name" value="FMN-dependent nitroreductase-like"/>
    <property type="match status" value="1"/>
</dbReference>
<feature type="domain" description="Nitroreductase" evidence="1">
    <location>
        <begin position="21"/>
        <end position="200"/>
    </location>
</feature>
<dbReference type="InterPro" id="IPR020051">
    <property type="entry name" value="SagB-type_dehydrogenase"/>
</dbReference>
<dbReference type="STRING" id="399550.Smar_0037"/>
<dbReference type="PANTHER" id="PTHR43745:SF2">
    <property type="entry name" value="NITROREDUCTASE MJ1384-RELATED"/>
    <property type="match status" value="1"/>
</dbReference>
<gene>
    <name evidence="2" type="ordered locus">Smar_0037</name>
</gene>
<dbReference type="NCBIfam" id="TIGR03605">
    <property type="entry name" value="antibiot_sagB"/>
    <property type="match status" value="1"/>
</dbReference>
<dbReference type="Pfam" id="PF00881">
    <property type="entry name" value="Nitroreductase"/>
    <property type="match status" value="1"/>
</dbReference>
<dbReference type="Gene3D" id="3.40.109.10">
    <property type="entry name" value="NADH Oxidase"/>
    <property type="match status" value="1"/>
</dbReference>
<dbReference type="PANTHER" id="PTHR43745">
    <property type="entry name" value="NITROREDUCTASE MJ1384-RELATED"/>
    <property type="match status" value="1"/>
</dbReference>
<evidence type="ECO:0000313" key="3">
    <source>
        <dbReference type="Proteomes" id="UP000000254"/>
    </source>
</evidence>
<dbReference type="InterPro" id="IPR000415">
    <property type="entry name" value="Nitroreductase-like"/>
</dbReference>
<dbReference type="AlphaFoldDB" id="A3DKJ0"/>
<reference evidence="2 3" key="2">
    <citation type="journal article" date="2009" name="Stand. Genomic Sci.">
        <title>Complete genome sequence of Staphylothermus marinus Stetter and Fiala 1986 type strain F1.</title>
        <authorList>
            <person name="Anderson I.J."/>
            <person name="Sun H."/>
            <person name="Lapidus A."/>
            <person name="Copeland A."/>
            <person name="Glavina Del Rio T."/>
            <person name="Tice H."/>
            <person name="Dalin E."/>
            <person name="Lucas S."/>
            <person name="Barry K."/>
            <person name="Land M."/>
            <person name="Richardson P."/>
            <person name="Huber H."/>
            <person name="Kyrpides N.C."/>
        </authorList>
    </citation>
    <scope>NUCLEOTIDE SEQUENCE [LARGE SCALE GENOMIC DNA]</scope>
    <source>
        <strain evidence="3">ATCC 43588 / DSM 3639 / JCM 9404 / F1</strain>
    </source>
</reference>
<dbReference type="InterPro" id="IPR052544">
    <property type="entry name" value="Bacteriocin_Proc_Enz"/>
</dbReference>
<name>A3DKJ0_STAMF</name>
<dbReference type="HOGENOM" id="CLU_059362_3_1_2"/>
<keyword evidence="3" id="KW-1185">Reference proteome</keyword>
<dbReference type="CDD" id="cd02142">
    <property type="entry name" value="McbC_SagB-like_oxidoreductase"/>
    <property type="match status" value="1"/>
</dbReference>
<accession>A3DKJ0</accession>
<reference evidence="3" key="1">
    <citation type="journal article" date="2009" name="BMC Genomics">
        <title>The complete genome sequence of Staphylothermus marinus reveals differences in sulfur metabolism among heterotrophic Crenarchaeota.</title>
        <authorList>
            <person name="Anderson I.J."/>
            <person name="Dharmarajan L."/>
            <person name="Rodriguez J."/>
            <person name="Hooper S."/>
            <person name="Porat I."/>
            <person name="Ulrich L.E."/>
            <person name="Elkins J.G."/>
            <person name="Mavromatis K."/>
            <person name="Sun H."/>
            <person name="Land M."/>
            <person name="Lapidus A."/>
            <person name="Lucas S."/>
            <person name="Barry K."/>
            <person name="Huber H."/>
            <person name="Zhulin I.B."/>
            <person name="Whitman W.B."/>
            <person name="Mukhopadhyay B."/>
            <person name="Woese C."/>
            <person name="Bristow J."/>
            <person name="Kyrpides N."/>
        </authorList>
    </citation>
    <scope>NUCLEOTIDE SEQUENCE [LARGE SCALE GENOMIC DNA]</scope>
    <source>
        <strain evidence="3">ATCC 43588 / DSM 3639 / JCM 9404 / F1</strain>
    </source>
</reference>
<dbReference type="InterPro" id="IPR029479">
    <property type="entry name" value="Nitroreductase"/>
</dbReference>
<proteinExistence type="predicted"/>
<dbReference type="GO" id="GO:0016491">
    <property type="term" value="F:oxidoreductase activity"/>
    <property type="evidence" value="ECO:0007669"/>
    <property type="project" value="InterPro"/>
</dbReference>
<organism evidence="2 3">
    <name type="scientific">Staphylothermus marinus (strain ATCC 43588 / DSM 3639 / JCM 9404 / F1)</name>
    <dbReference type="NCBI Taxonomy" id="399550"/>
    <lineage>
        <taxon>Archaea</taxon>
        <taxon>Thermoproteota</taxon>
        <taxon>Thermoprotei</taxon>
        <taxon>Desulfurococcales</taxon>
        <taxon>Desulfurococcaceae</taxon>
        <taxon>Staphylothermus</taxon>
    </lineage>
</organism>
<dbReference type="EMBL" id="CP000575">
    <property type="protein sequence ID" value="ABN69150.1"/>
    <property type="molecule type" value="Genomic_DNA"/>
</dbReference>
<protein>
    <submittedName>
        <fullName evidence="2">Nitroreductase</fullName>
    </submittedName>
</protein>
<dbReference type="Proteomes" id="UP000000254">
    <property type="component" value="Chromosome"/>
</dbReference>
<evidence type="ECO:0000313" key="2">
    <source>
        <dbReference type="EMBL" id="ABN69150.1"/>
    </source>
</evidence>
<sequence>MPKPKIKLPEPSFETCLLKIISERKSHRKYRKEPLALNELSTVLWSSYGCIDEDCRRRTVPSAGATYPMEIFVFVRENGVIGLEPGIYYYDPLTHSIILIRSGDQNRKLYYACLNQKWVLEAPINIVITAVYERTTSWYGRRGFRYIYMEAGHIGQNIYLAATNLGLGTVAVGAFNDEQIKTIIGLNNKYLVLYVFPIGKI</sequence>
<evidence type="ECO:0000259" key="1">
    <source>
        <dbReference type="Pfam" id="PF00881"/>
    </source>
</evidence>
<dbReference type="GeneID" id="4906901"/>
<dbReference type="RefSeq" id="WP_011838341.1">
    <property type="nucleotide sequence ID" value="NC_009033.1"/>
</dbReference>
<dbReference type="KEGG" id="smr:Smar_0037"/>
<dbReference type="eggNOG" id="arCOG00288">
    <property type="taxonomic scope" value="Archaea"/>
</dbReference>